<dbReference type="PANTHER" id="PTHR24221:SF646">
    <property type="entry name" value="HAEMOLYSIN SECRETION ATP-BINDING PROTEIN"/>
    <property type="match status" value="1"/>
</dbReference>
<keyword evidence="8 9" id="KW-0472">Membrane</keyword>
<dbReference type="EMBL" id="LCBS01000051">
    <property type="protein sequence ID" value="KKS14241.1"/>
    <property type="molecule type" value="Genomic_DNA"/>
</dbReference>
<dbReference type="InterPro" id="IPR027417">
    <property type="entry name" value="P-loop_NTPase"/>
</dbReference>
<dbReference type="GO" id="GO:0005524">
    <property type="term" value="F:ATP binding"/>
    <property type="evidence" value="ECO:0007669"/>
    <property type="project" value="UniProtKB-KW"/>
</dbReference>
<keyword evidence="4 9" id="KW-0812">Transmembrane</keyword>
<dbReference type="GO" id="GO:0016887">
    <property type="term" value="F:ATP hydrolysis activity"/>
    <property type="evidence" value="ECO:0007669"/>
    <property type="project" value="InterPro"/>
</dbReference>
<keyword evidence="5" id="KW-0547">Nucleotide-binding</keyword>
<dbReference type="InterPro" id="IPR039421">
    <property type="entry name" value="Type_1_exporter"/>
</dbReference>
<dbReference type="AlphaFoldDB" id="A0A0G0YX28"/>
<dbReference type="Proteomes" id="UP000034163">
    <property type="component" value="Unassembled WGS sequence"/>
</dbReference>
<evidence type="ECO:0000313" key="12">
    <source>
        <dbReference type="EMBL" id="KKS14241.1"/>
    </source>
</evidence>
<dbReference type="InterPro" id="IPR003593">
    <property type="entry name" value="AAA+_ATPase"/>
</dbReference>
<dbReference type="Gene3D" id="3.40.50.300">
    <property type="entry name" value="P-loop containing nucleotide triphosphate hydrolases"/>
    <property type="match status" value="1"/>
</dbReference>
<comment type="caution">
    <text evidence="12">The sequence shown here is derived from an EMBL/GenBank/DDBJ whole genome shotgun (WGS) entry which is preliminary data.</text>
</comment>
<dbReference type="Pfam" id="PF00005">
    <property type="entry name" value="ABC_tran"/>
    <property type="match status" value="1"/>
</dbReference>
<dbReference type="SUPFAM" id="SSF90123">
    <property type="entry name" value="ABC transporter transmembrane region"/>
    <property type="match status" value="1"/>
</dbReference>
<dbReference type="SUPFAM" id="SSF52540">
    <property type="entry name" value="P-loop containing nucleoside triphosphate hydrolases"/>
    <property type="match status" value="1"/>
</dbReference>
<protein>
    <submittedName>
        <fullName evidence="12">ABC transporter, ATP-binding/permease protein</fullName>
    </submittedName>
</protein>
<feature type="domain" description="ABC transporter" evidence="10">
    <location>
        <begin position="362"/>
        <end position="603"/>
    </location>
</feature>
<comment type="subcellular location">
    <subcellularLocation>
        <location evidence="1">Cell membrane</location>
        <topology evidence="1">Multi-pass membrane protein</topology>
    </subcellularLocation>
</comment>
<evidence type="ECO:0000256" key="9">
    <source>
        <dbReference type="SAM" id="Phobius"/>
    </source>
</evidence>
<feature type="transmembrane region" description="Helical" evidence="9">
    <location>
        <begin position="39"/>
        <end position="60"/>
    </location>
</feature>
<evidence type="ECO:0000256" key="6">
    <source>
        <dbReference type="ARBA" id="ARBA00022840"/>
    </source>
</evidence>
<dbReference type="InterPro" id="IPR003439">
    <property type="entry name" value="ABC_transporter-like_ATP-bd"/>
</dbReference>
<dbReference type="InterPro" id="IPR036640">
    <property type="entry name" value="ABC1_TM_sf"/>
</dbReference>
<evidence type="ECO:0000256" key="8">
    <source>
        <dbReference type="ARBA" id="ARBA00023136"/>
    </source>
</evidence>
<name>A0A0G0YX28_UNCKA</name>
<dbReference type="FunFam" id="3.40.50.300:FF:000299">
    <property type="entry name" value="ABC transporter ATP-binding protein/permease"/>
    <property type="match status" value="1"/>
</dbReference>
<feature type="transmembrane region" description="Helical" evidence="9">
    <location>
        <begin position="170"/>
        <end position="197"/>
    </location>
</feature>
<evidence type="ECO:0000259" key="11">
    <source>
        <dbReference type="PROSITE" id="PS50929"/>
    </source>
</evidence>
<dbReference type="GO" id="GO:0034040">
    <property type="term" value="F:ATPase-coupled lipid transmembrane transporter activity"/>
    <property type="evidence" value="ECO:0007669"/>
    <property type="project" value="TreeGrafter"/>
</dbReference>
<dbReference type="PROSITE" id="PS50893">
    <property type="entry name" value="ABC_TRANSPORTER_2"/>
    <property type="match status" value="1"/>
</dbReference>
<keyword evidence="2" id="KW-0813">Transport</keyword>
<accession>A0A0G0YX28</accession>
<evidence type="ECO:0000256" key="3">
    <source>
        <dbReference type="ARBA" id="ARBA00022475"/>
    </source>
</evidence>
<gene>
    <name evidence="12" type="ORF">UU72_C0051G0010</name>
</gene>
<evidence type="ECO:0000313" key="13">
    <source>
        <dbReference type="Proteomes" id="UP000034163"/>
    </source>
</evidence>
<evidence type="ECO:0000256" key="1">
    <source>
        <dbReference type="ARBA" id="ARBA00004651"/>
    </source>
</evidence>
<dbReference type="InterPro" id="IPR011527">
    <property type="entry name" value="ABC1_TM_dom"/>
</dbReference>
<evidence type="ECO:0000256" key="2">
    <source>
        <dbReference type="ARBA" id="ARBA00022448"/>
    </source>
</evidence>
<dbReference type="SMART" id="SM00382">
    <property type="entry name" value="AAA"/>
    <property type="match status" value="1"/>
</dbReference>
<keyword evidence="6 12" id="KW-0067">ATP-binding</keyword>
<sequence>MNETTHTTPEEYKKIKLSETWDVTIWVLGQVYKMMPVKLILYIIGQAMQNLYGLGNWYIFAKTLDRIISILQNPNPSITSIYPYLGVMLVYNLAGTVINLFVNYNRNYIQNLSRPLFRQLFYTKLHKLGIQNLEQPEVNNRIHRADEYLSQIPSYINGSVELIVEVIRTVVTLGIIFTITPYLALLIALSAIPFILWDRKYRTLLHKFSFENTEGNRVSNFTANDLSNSNKLQEININKAFNFLDDKFISFRKWFVMSYIKLIKNWISGNNTARLISDIVVFMAYIKVFTNMISGLISVGTVTFQLRTLSDFQNSLMNVMRRMNDLLESSIQIREVYLLFRTEPAFPDGTISFHKLEQGPEIEFRNVDFKYPNSEKLVLKDLNIKIASGEKVAIVGHNGAGKTTMVKLLARIYQTSGGEILINGQNVNKLKIGDLYDNMGILFQDFNVYSQLTVRENIYLGNPIEPVNEMAIRLAAQAADATDFIEEFPDKYDQVLSEKFKKGIRPSTGQWQKLAIARFFYRNAPLVIFDEPTASIDAVSEYHIFNRIYEFFEKKTVIIISHRFSTVRNADRILVVDKGMVIEEGNHTELMALNGKYTEAFMLQAKGYVSDITNNV</sequence>
<feature type="domain" description="ABC transmembrane type-1" evidence="11">
    <location>
        <begin position="40"/>
        <end position="196"/>
    </location>
</feature>
<reference evidence="12 13" key="1">
    <citation type="journal article" date="2015" name="Nature">
        <title>rRNA introns, odd ribosomes, and small enigmatic genomes across a large radiation of phyla.</title>
        <authorList>
            <person name="Brown C.T."/>
            <person name="Hug L.A."/>
            <person name="Thomas B.C."/>
            <person name="Sharon I."/>
            <person name="Castelle C.J."/>
            <person name="Singh A."/>
            <person name="Wilkins M.J."/>
            <person name="Williams K.H."/>
            <person name="Banfield J.F."/>
        </authorList>
    </citation>
    <scope>NUCLEOTIDE SEQUENCE [LARGE SCALE GENOMIC DNA]</scope>
</reference>
<dbReference type="GO" id="GO:0140359">
    <property type="term" value="F:ABC-type transporter activity"/>
    <property type="evidence" value="ECO:0007669"/>
    <property type="project" value="InterPro"/>
</dbReference>
<evidence type="ECO:0000259" key="10">
    <source>
        <dbReference type="PROSITE" id="PS50893"/>
    </source>
</evidence>
<evidence type="ECO:0000256" key="7">
    <source>
        <dbReference type="ARBA" id="ARBA00022989"/>
    </source>
</evidence>
<proteinExistence type="predicted"/>
<dbReference type="GO" id="GO:0005886">
    <property type="term" value="C:plasma membrane"/>
    <property type="evidence" value="ECO:0007669"/>
    <property type="project" value="UniProtKB-SubCell"/>
</dbReference>
<dbReference type="Gene3D" id="1.20.1560.10">
    <property type="entry name" value="ABC transporter type 1, transmembrane domain"/>
    <property type="match status" value="1"/>
</dbReference>
<evidence type="ECO:0000256" key="5">
    <source>
        <dbReference type="ARBA" id="ARBA00022741"/>
    </source>
</evidence>
<evidence type="ECO:0000256" key="4">
    <source>
        <dbReference type="ARBA" id="ARBA00022692"/>
    </source>
</evidence>
<keyword evidence="3" id="KW-1003">Cell membrane</keyword>
<organism evidence="12 13">
    <name type="scientific">candidate division WWE3 bacterium GW2011_GWB1_41_6</name>
    <dbReference type="NCBI Taxonomy" id="1619112"/>
    <lineage>
        <taxon>Bacteria</taxon>
        <taxon>Katanobacteria</taxon>
    </lineage>
</organism>
<dbReference type="PANTHER" id="PTHR24221">
    <property type="entry name" value="ATP-BINDING CASSETTE SUB-FAMILY B"/>
    <property type="match status" value="1"/>
</dbReference>
<keyword evidence="7 9" id="KW-1133">Transmembrane helix</keyword>
<feature type="transmembrane region" description="Helical" evidence="9">
    <location>
        <begin position="81"/>
        <end position="102"/>
    </location>
</feature>
<dbReference type="PROSITE" id="PS50929">
    <property type="entry name" value="ABC_TM1F"/>
    <property type="match status" value="1"/>
</dbReference>